<accession>A0A644XJS1</accession>
<evidence type="ECO:0000256" key="7">
    <source>
        <dbReference type="ARBA" id="ARBA00023065"/>
    </source>
</evidence>
<protein>
    <recommendedName>
        <fullName evidence="11">TonB-dependent receptor-like beta-barrel domain-containing protein</fullName>
    </recommendedName>
</protein>
<evidence type="ECO:0000256" key="1">
    <source>
        <dbReference type="ARBA" id="ARBA00004571"/>
    </source>
</evidence>
<dbReference type="SUPFAM" id="SSF56935">
    <property type="entry name" value="Porins"/>
    <property type="match status" value="1"/>
</dbReference>
<sequence>MHDNNIPDDYQWYLNSGFKWDLSAFTKAEYNITGKMVAFADLQYRHIGYVMGGIDKDFVSLKWNDNYDFLNPKVGITYNMRPGLQFYGSVAVGRKEPGRSDIKESIKSGRADDILPEKVTDYEAGMRFYKNEFMLEANLFAMEYKDQLVPTGKLSETGYVIKENVRDSYRRGLEVSAGWKPSTLFAVNANLSLSTNKILDYTQFTDLFDSDWNLLGQVRKFYEKSNISFSPSTVGMLSFSWFPSQNSYLTLAGKHVGKQFMDNTSDDLTSIPSYYTLSLNMGQSFKVKGDRFVDLTLFVDNLTNHMYFSNGWTYKAQFEDGSKYMEEGIYPQAGINFTFKMAIRF</sequence>
<keyword evidence="10" id="KW-0998">Cell outer membrane</keyword>
<evidence type="ECO:0000256" key="6">
    <source>
        <dbReference type="ARBA" id="ARBA00023004"/>
    </source>
</evidence>
<evidence type="ECO:0000256" key="10">
    <source>
        <dbReference type="ARBA" id="ARBA00023237"/>
    </source>
</evidence>
<evidence type="ECO:0000256" key="8">
    <source>
        <dbReference type="ARBA" id="ARBA00023077"/>
    </source>
</evidence>
<dbReference type="InterPro" id="IPR036942">
    <property type="entry name" value="Beta-barrel_TonB_sf"/>
</dbReference>
<keyword evidence="4" id="KW-0812">Transmembrane</keyword>
<evidence type="ECO:0000259" key="11">
    <source>
        <dbReference type="Pfam" id="PF00593"/>
    </source>
</evidence>
<evidence type="ECO:0000256" key="3">
    <source>
        <dbReference type="ARBA" id="ARBA00022496"/>
    </source>
</evidence>
<dbReference type="Gene3D" id="2.40.170.20">
    <property type="entry name" value="TonB-dependent receptor, beta-barrel domain"/>
    <property type="match status" value="1"/>
</dbReference>
<dbReference type="AlphaFoldDB" id="A0A644XJS1"/>
<dbReference type="GO" id="GO:0009279">
    <property type="term" value="C:cell outer membrane"/>
    <property type="evidence" value="ECO:0007669"/>
    <property type="project" value="UniProtKB-SubCell"/>
</dbReference>
<keyword evidence="6" id="KW-0408">Iron</keyword>
<keyword evidence="7" id="KW-0406">Ion transport</keyword>
<keyword evidence="8" id="KW-0798">TonB box</keyword>
<dbReference type="InterPro" id="IPR039426">
    <property type="entry name" value="TonB-dep_rcpt-like"/>
</dbReference>
<dbReference type="PANTHER" id="PTHR32552:SF68">
    <property type="entry name" value="FERRICHROME OUTER MEMBRANE TRANSPORTER_PHAGE RECEPTOR"/>
    <property type="match status" value="1"/>
</dbReference>
<evidence type="ECO:0000256" key="9">
    <source>
        <dbReference type="ARBA" id="ARBA00023136"/>
    </source>
</evidence>
<reference evidence="12" key="1">
    <citation type="submission" date="2019-08" db="EMBL/GenBank/DDBJ databases">
        <authorList>
            <person name="Kucharzyk K."/>
            <person name="Murdoch R.W."/>
            <person name="Higgins S."/>
            <person name="Loffler F."/>
        </authorList>
    </citation>
    <scope>NUCLEOTIDE SEQUENCE</scope>
</reference>
<evidence type="ECO:0000256" key="4">
    <source>
        <dbReference type="ARBA" id="ARBA00022692"/>
    </source>
</evidence>
<comment type="caution">
    <text evidence="12">The sequence shown here is derived from an EMBL/GenBank/DDBJ whole genome shotgun (WGS) entry which is preliminary data.</text>
</comment>
<organism evidence="12">
    <name type="scientific">bioreactor metagenome</name>
    <dbReference type="NCBI Taxonomy" id="1076179"/>
    <lineage>
        <taxon>unclassified sequences</taxon>
        <taxon>metagenomes</taxon>
        <taxon>ecological metagenomes</taxon>
    </lineage>
</organism>
<evidence type="ECO:0000256" key="5">
    <source>
        <dbReference type="ARBA" id="ARBA00022729"/>
    </source>
</evidence>
<keyword evidence="5" id="KW-0732">Signal</keyword>
<feature type="domain" description="TonB-dependent receptor-like beta-barrel" evidence="11">
    <location>
        <begin position="19"/>
        <end position="302"/>
    </location>
</feature>
<dbReference type="PANTHER" id="PTHR32552">
    <property type="entry name" value="FERRICHROME IRON RECEPTOR-RELATED"/>
    <property type="match status" value="1"/>
</dbReference>
<keyword evidence="9" id="KW-0472">Membrane</keyword>
<dbReference type="InterPro" id="IPR000531">
    <property type="entry name" value="Beta-barrel_TonB"/>
</dbReference>
<comment type="subcellular location">
    <subcellularLocation>
        <location evidence="1">Cell outer membrane</location>
        <topology evidence="1">Multi-pass membrane protein</topology>
    </subcellularLocation>
</comment>
<keyword evidence="2" id="KW-0813">Transport</keyword>
<dbReference type="EMBL" id="VSSQ01002544">
    <property type="protein sequence ID" value="MPM16061.1"/>
    <property type="molecule type" value="Genomic_DNA"/>
</dbReference>
<dbReference type="GO" id="GO:0015344">
    <property type="term" value="F:siderophore uptake transmembrane transporter activity"/>
    <property type="evidence" value="ECO:0007669"/>
    <property type="project" value="TreeGrafter"/>
</dbReference>
<evidence type="ECO:0000256" key="2">
    <source>
        <dbReference type="ARBA" id="ARBA00022448"/>
    </source>
</evidence>
<name>A0A644XJS1_9ZZZZ</name>
<proteinExistence type="predicted"/>
<evidence type="ECO:0000313" key="12">
    <source>
        <dbReference type="EMBL" id="MPM16061.1"/>
    </source>
</evidence>
<gene>
    <name evidence="12" type="ORF">SDC9_62435</name>
</gene>
<keyword evidence="3" id="KW-0410">Iron transport</keyword>
<dbReference type="Pfam" id="PF00593">
    <property type="entry name" value="TonB_dep_Rec_b-barrel"/>
    <property type="match status" value="1"/>
</dbReference>